<reference evidence="2" key="1">
    <citation type="submission" date="2016-11" db="EMBL/GenBank/DDBJ databases">
        <title>The genome of Nicotiana attenuata.</title>
        <authorList>
            <person name="Xu S."/>
            <person name="Brockmoeller T."/>
            <person name="Gaquerel E."/>
            <person name="Navarro A."/>
            <person name="Kuhl H."/>
            <person name="Gase K."/>
            <person name="Ling Z."/>
            <person name="Zhou W."/>
            <person name="Kreitzer C."/>
            <person name="Stanke M."/>
            <person name="Tang H."/>
            <person name="Lyons E."/>
            <person name="Pandey P."/>
            <person name="Pandey S.P."/>
            <person name="Timmermann B."/>
            <person name="Baldwin I.T."/>
        </authorList>
    </citation>
    <scope>NUCLEOTIDE SEQUENCE [LARGE SCALE GENOMIC DNA]</scope>
    <source>
        <strain evidence="2">UT</strain>
    </source>
</reference>
<feature type="compositionally biased region" description="Pro residues" evidence="1">
    <location>
        <begin position="1"/>
        <end position="19"/>
    </location>
</feature>
<dbReference type="Gramene" id="OIT03007">
    <property type="protein sequence ID" value="OIT03007"/>
    <property type="gene ID" value="A4A49_12038"/>
</dbReference>
<name>A0A1J6IZD5_NICAT</name>
<evidence type="ECO:0000256" key="1">
    <source>
        <dbReference type="SAM" id="MobiDB-lite"/>
    </source>
</evidence>
<keyword evidence="3" id="KW-1185">Reference proteome</keyword>
<dbReference type="AlphaFoldDB" id="A0A1J6IZD5"/>
<protein>
    <submittedName>
        <fullName evidence="2">Beach domain-containing protein c2</fullName>
    </submittedName>
</protein>
<evidence type="ECO:0000313" key="3">
    <source>
        <dbReference type="Proteomes" id="UP000187609"/>
    </source>
</evidence>
<organism evidence="2 3">
    <name type="scientific">Nicotiana attenuata</name>
    <name type="common">Coyote tobacco</name>
    <dbReference type="NCBI Taxonomy" id="49451"/>
    <lineage>
        <taxon>Eukaryota</taxon>
        <taxon>Viridiplantae</taxon>
        <taxon>Streptophyta</taxon>
        <taxon>Embryophyta</taxon>
        <taxon>Tracheophyta</taxon>
        <taxon>Spermatophyta</taxon>
        <taxon>Magnoliopsida</taxon>
        <taxon>eudicotyledons</taxon>
        <taxon>Gunneridae</taxon>
        <taxon>Pentapetalae</taxon>
        <taxon>asterids</taxon>
        <taxon>lamiids</taxon>
        <taxon>Solanales</taxon>
        <taxon>Solanaceae</taxon>
        <taxon>Nicotianoideae</taxon>
        <taxon>Nicotianeae</taxon>
        <taxon>Nicotiana</taxon>
    </lineage>
</organism>
<comment type="caution">
    <text evidence="2">The sequence shown here is derived from an EMBL/GenBank/DDBJ whole genome shotgun (WGS) entry which is preliminary data.</text>
</comment>
<feature type="region of interest" description="Disordered" evidence="1">
    <location>
        <begin position="1"/>
        <end position="30"/>
    </location>
</feature>
<accession>A0A1J6IZD5</accession>
<proteinExistence type="predicted"/>
<sequence>MPPIPVPDPPPIPRPPPSPDSSNNSASSIATDFFIKGSSIQFPSASFSNAEFQASQPLPPPPITEVFEGRPTPYHNRLLYFHPSAKSKAQLPYDTNAQETDS</sequence>
<dbReference type="EMBL" id="MJEQ01037187">
    <property type="protein sequence ID" value="OIT03007.1"/>
    <property type="molecule type" value="Genomic_DNA"/>
</dbReference>
<dbReference type="Proteomes" id="UP000187609">
    <property type="component" value="Unassembled WGS sequence"/>
</dbReference>
<evidence type="ECO:0000313" key="2">
    <source>
        <dbReference type="EMBL" id="OIT03007.1"/>
    </source>
</evidence>
<gene>
    <name evidence="2" type="primary">BCHC2_0</name>
    <name evidence="2" type="ORF">A4A49_12038</name>
</gene>
<feature type="region of interest" description="Disordered" evidence="1">
    <location>
        <begin position="51"/>
        <end position="70"/>
    </location>
</feature>